<dbReference type="AlphaFoldDB" id="A0AA39HJW6"/>
<gene>
    <name evidence="1" type="ORF">QR680_018645</name>
</gene>
<reference evidence="1" key="1">
    <citation type="submission" date="2023-06" db="EMBL/GenBank/DDBJ databases">
        <title>Genomic analysis of the entomopathogenic nematode Steinernema hermaphroditum.</title>
        <authorList>
            <person name="Schwarz E.M."/>
            <person name="Heppert J.K."/>
            <person name="Baniya A."/>
            <person name="Schwartz H.T."/>
            <person name="Tan C.-H."/>
            <person name="Antoshechkin I."/>
            <person name="Sternberg P.W."/>
            <person name="Goodrich-Blair H."/>
            <person name="Dillman A.R."/>
        </authorList>
    </citation>
    <scope>NUCLEOTIDE SEQUENCE</scope>
    <source>
        <strain evidence="1">PS9179</strain>
        <tissue evidence="1">Whole animal</tissue>
    </source>
</reference>
<name>A0AA39HJW6_9BILA</name>
<protein>
    <submittedName>
        <fullName evidence="1">Uncharacterized protein</fullName>
    </submittedName>
</protein>
<sequence>MTLFQCNYPIRLSSKHPSVTYSTKRLTADGDKVNKRAKRRSYSYRSSNLRLALPSEEQRRINWRWCPNRRRHLRNRHKEPVNVITMNYHMRSIKKLCDLESLI</sequence>
<evidence type="ECO:0000313" key="2">
    <source>
        <dbReference type="Proteomes" id="UP001175271"/>
    </source>
</evidence>
<evidence type="ECO:0000313" key="1">
    <source>
        <dbReference type="EMBL" id="KAK0406556.1"/>
    </source>
</evidence>
<keyword evidence="2" id="KW-1185">Reference proteome</keyword>
<dbReference type="Proteomes" id="UP001175271">
    <property type="component" value="Unassembled WGS sequence"/>
</dbReference>
<organism evidence="1 2">
    <name type="scientific">Steinernema hermaphroditum</name>
    <dbReference type="NCBI Taxonomy" id="289476"/>
    <lineage>
        <taxon>Eukaryota</taxon>
        <taxon>Metazoa</taxon>
        <taxon>Ecdysozoa</taxon>
        <taxon>Nematoda</taxon>
        <taxon>Chromadorea</taxon>
        <taxon>Rhabditida</taxon>
        <taxon>Tylenchina</taxon>
        <taxon>Panagrolaimomorpha</taxon>
        <taxon>Strongyloidoidea</taxon>
        <taxon>Steinernematidae</taxon>
        <taxon>Steinernema</taxon>
    </lineage>
</organism>
<comment type="caution">
    <text evidence="1">The sequence shown here is derived from an EMBL/GenBank/DDBJ whole genome shotgun (WGS) entry which is preliminary data.</text>
</comment>
<accession>A0AA39HJW6</accession>
<dbReference type="EMBL" id="JAUCMV010000004">
    <property type="protein sequence ID" value="KAK0406556.1"/>
    <property type="molecule type" value="Genomic_DNA"/>
</dbReference>
<proteinExistence type="predicted"/>